<dbReference type="InterPro" id="IPR016142">
    <property type="entry name" value="Citrate_synth-like_lrg_a-sub"/>
</dbReference>
<evidence type="ECO:0000313" key="8">
    <source>
        <dbReference type="EMBL" id="HGY94413.1"/>
    </source>
</evidence>
<evidence type="ECO:0000256" key="6">
    <source>
        <dbReference type="PIRNR" id="PIRNR001369"/>
    </source>
</evidence>
<dbReference type="PRINTS" id="PR00143">
    <property type="entry name" value="CITRTSNTHASE"/>
</dbReference>
<dbReference type="Pfam" id="PF00285">
    <property type="entry name" value="Citrate_synt"/>
    <property type="match status" value="1"/>
</dbReference>
<sequence length="377" mass="41733">MSTAVATKGLEGIVAANSGICWIDGDAGVLAYRGIDIHELATHSNFEETTYLLWHGKLPTQAELAEFSKRLAAARRIDQKIYDLLRTLPKTGTPMEALRTAVSALSFFDPNERAVDHDSNVRKAFDLTAQIAMIVAAFDRIRKGKAIVEPDPSLSHAGNFLYMLNGEKPSETATKAFDIALILHADHELNASTFAARVIAATLSDIHSAITGAIGALKGPLHGGANEAVMRMLFEIEKSGEDPVEHVKKMLAEKKKVSGFGHRVYHTEDPRATHLRRMSEDLGRSANNAKWFEMSRQIELYINQEKKLNANVDFYSASTYTTLGIDIDLFTPIFAISRIAGWSAHVIEQLDDNRLIRPRADYIGPEYPSKYIPVAER</sequence>
<dbReference type="InterPro" id="IPR011278">
    <property type="entry name" value="2-MeCitrate/Citrate_synth_II"/>
</dbReference>
<evidence type="ECO:0000256" key="7">
    <source>
        <dbReference type="PIRSR" id="PIRSR001369-1"/>
    </source>
</evidence>
<dbReference type="PANTHER" id="PTHR11739:SF4">
    <property type="entry name" value="CITRATE SYNTHASE, PEROXISOMAL"/>
    <property type="match status" value="1"/>
</dbReference>
<comment type="catalytic activity">
    <reaction evidence="5">
        <text>oxaloacetate + acetyl-CoA + H2O = citrate + CoA + H(+)</text>
        <dbReference type="Rhea" id="RHEA:16845"/>
        <dbReference type="ChEBI" id="CHEBI:15377"/>
        <dbReference type="ChEBI" id="CHEBI:15378"/>
        <dbReference type="ChEBI" id="CHEBI:16452"/>
        <dbReference type="ChEBI" id="CHEBI:16947"/>
        <dbReference type="ChEBI" id="CHEBI:57287"/>
        <dbReference type="ChEBI" id="CHEBI:57288"/>
        <dbReference type="EC" id="2.3.3.16"/>
    </reaction>
</comment>
<evidence type="ECO:0000256" key="3">
    <source>
        <dbReference type="ARBA" id="ARBA00022532"/>
    </source>
</evidence>
<dbReference type="SUPFAM" id="SSF48256">
    <property type="entry name" value="Citrate synthase"/>
    <property type="match status" value="1"/>
</dbReference>
<dbReference type="GO" id="GO:0036440">
    <property type="term" value="F:citrate synthase activity"/>
    <property type="evidence" value="ECO:0007669"/>
    <property type="project" value="UniProtKB-EC"/>
</dbReference>
<proteinExistence type="inferred from homology"/>
<comment type="pathway">
    <text evidence="1">Carbohydrate metabolism; tricarboxylic acid cycle; isocitrate from oxaloacetate: step 1/2.</text>
</comment>
<feature type="active site" evidence="7">
    <location>
        <position position="262"/>
    </location>
</feature>
<gene>
    <name evidence="8" type="ORF">ENW50_06970</name>
</gene>
<dbReference type="AlphaFoldDB" id="A0A7V4XSI8"/>
<feature type="active site" evidence="7">
    <location>
        <position position="313"/>
    </location>
</feature>
<dbReference type="GO" id="GO:0005975">
    <property type="term" value="P:carbohydrate metabolic process"/>
    <property type="evidence" value="ECO:0007669"/>
    <property type="project" value="TreeGrafter"/>
</dbReference>
<dbReference type="EMBL" id="DTKL01000040">
    <property type="protein sequence ID" value="HGY94413.1"/>
    <property type="molecule type" value="Genomic_DNA"/>
</dbReference>
<keyword evidence="3" id="KW-0816">Tricarboxylic acid cycle</keyword>
<protein>
    <recommendedName>
        <fullName evidence="6">Citrate synthase</fullName>
    </recommendedName>
</protein>
<dbReference type="InterPro" id="IPR036969">
    <property type="entry name" value="Citrate_synthase_sf"/>
</dbReference>
<evidence type="ECO:0000256" key="1">
    <source>
        <dbReference type="ARBA" id="ARBA00004751"/>
    </source>
</evidence>
<evidence type="ECO:0000256" key="2">
    <source>
        <dbReference type="ARBA" id="ARBA00010566"/>
    </source>
</evidence>
<accession>A0A7V4XSI8</accession>
<dbReference type="NCBIfam" id="TIGR01800">
    <property type="entry name" value="cit_synth_II"/>
    <property type="match status" value="1"/>
</dbReference>
<evidence type="ECO:0000256" key="4">
    <source>
        <dbReference type="ARBA" id="ARBA00022679"/>
    </source>
</evidence>
<dbReference type="CDD" id="cd06110">
    <property type="entry name" value="BSuCS-II_like"/>
    <property type="match status" value="1"/>
</dbReference>
<reference evidence="8" key="1">
    <citation type="journal article" date="2020" name="mSystems">
        <title>Genome- and Community-Level Interaction Insights into Carbon Utilization and Element Cycling Functions of Hydrothermarchaeota in Hydrothermal Sediment.</title>
        <authorList>
            <person name="Zhou Z."/>
            <person name="Liu Y."/>
            <person name="Xu W."/>
            <person name="Pan J."/>
            <person name="Luo Z.H."/>
            <person name="Li M."/>
        </authorList>
    </citation>
    <scope>NUCLEOTIDE SEQUENCE [LARGE SCALE GENOMIC DNA]</scope>
    <source>
        <strain evidence="8">SpSt-855</strain>
    </source>
</reference>
<dbReference type="PANTHER" id="PTHR11739">
    <property type="entry name" value="CITRATE SYNTHASE"/>
    <property type="match status" value="1"/>
</dbReference>
<keyword evidence="4 6" id="KW-0808">Transferase</keyword>
<dbReference type="GO" id="GO:0006099">
    <property type="term" value="P:tricarboxylic acid cycle"/>
    <property type="evidence" value="ECO:0007669"/>
    <property type="project" value="UniProtKB-UniPathway"/>
</dbReference>
<evidence type="ECO:0000256" key="5">
    <source>
        <dbReference type="ARBA" id="ARBA00049288"/>
    </source>
</evidence>
<dbReference type="InterPro" id="IPR016143">
    <property type="entry name" value="Citrate_synth-like_sm_a-sub"/>
</dbReference>
<dbReference type="Gene3D" id="1.10.230.10">
    <property type="entry name" value="Cytochrome P450-Terp, domain 2"/>
    <property type="match status" value="1"/>
</dbReference>
<name>A0A7V4XSI8_9BACT</name>
<comment type="caution">
    <text evidence="8">The sequence shown here is derived from an EMBL/GenBank/DDBJ whole genome shotgun (WGS) entry which is preliminary data.</text>
</comment>
<dbReference type="Gene3D" id="1.10.580.10">
    <property type="entry name" value="Citrate Synthase, domain 1"/>
    <property type="match status" value="1"/>
</dbReference>
<dbReference type="PIRSF" id="PIRSF001369">
    <property type="entry name" value="Citrate_synth"/>
    <property type="match status" value="1"/>
</dbReference>
<dbReference type="InterPro" id="IPR002020">
    <property type="entry name" value="Citrate_synthase"/>
</dbReference>
<comment type="similarity">
    <text evidence="2 6">Belongs to the citrate synthase family.</text>
</comment>
<dbReference type="GO" id="GO:0005829">
    <property type="term" value="C:cytosol"/>
    <property type="evidence" value="ECO:0007669"/>
    <property type="project" value="TreeGrafter"/>
</dbReference>
<dbReference type="InterPro" id="IPR024176">
    <property type="entry name" value="Citrate_synthase_bac-typ"/>
</dbReference>
<organism evidence="8">
    <name type="scientific">Acidobacterium capsulatum</name>
    <dbReference type="NCBI Taxonomy" id="33075"/>
    <lineage>
        <taxon>Bacteria</taxon>
        <taxon>Pseudomonadati</taxon>
        <taxon>Acidobacteriota</taxon>
        <taxon>Terriglobia</taxon>
        <taxon>Terriglobales</taxon>
        <taxon>Acidobacteriaceae</taxon>
        <taxon>Acidobacterium</taxon>
    </lineage>
</organism>
<dbReference type="UniPathway" id="UPA00223"/>